<evidence type="ECO:0000313" key="1">
    <source>
        <dbReference type="EMBL" id="EOA17653.1"/>
    </source>
</evidence>
<dbReference type="PANTHER" id="PTHR33484">
    <property type="entry name" value="BNAC07G33360D PROTEIN"/>
    <property type="match status" value="1"/>
</dbReference>
<dbReference type="Proteomes" id="UP000029121">
    <property type="component" value="Unassembled WGS sequence"/>
</dbReference>
<dbReference type="AlphaFoldDB" id="R0H2D1"/>
<keyword evidence="2" id="KW-1185">Reference proteome</keyword>
<sequence length="130" mass="14984">MANDRNTKIAQKAFEIVDNVYGKSQNITLKSYVPRNEFPTYFYRNSYEYGGPKFYTLKESTSTITAGRVIYQSSIVKPIVYHPTDSIQYFSGARPFTGHVDRFERPKEQAISCDEAAQRYGGVLIKEFRN</sequence>
<proteinExistence type="predicted"/>
<name>R0H2D1_9BRAS</name>
<accession>R0H2D1</accession>
<reference evidence="2" key="1">
    <citation type="journal article" date="2013" name="Nat. Genet.">
        <title>The Capsella rubella genome and the genomic consequences of rapid mating system evolution.</title>
        <authorList>
            <person name="Slotte T."/>
            <person name="Hazzouri K.M."/>
            <person name="Agren J.A."/>
            <person name="Koenig D."/>
            <person name="Maumus F."/>
            <person name="Guo Y.L."/>
            <person name="Steige K."/>
            <person name="Platts A.E."/>
            <person name="Escobar J.S."/>
            <person name="Newman L.K."/>
            <person name="Wang W."/>
            <person name="Mandakova T."/>
            <person name="Vello E."/>
            <person name="Smith L.M."/>
            <person name="Henz S.R."/>
            <person name="Steffen J."/>
            <person name="Takuno S."/>
            <person name="Brandvain Y."/>
            <person name="Coop G."/>
            <person name="Andolfatto P."/>
            <person name="Hu T.T."/>
            <person name="Blanchette M."/>
            <person name="Clark R.M."/>
            <person name="Quesneville H."/>
            <person name="Nordborg M."/>
            <person name="Gaut B.S."/>
            <person name="Lysak M.A."/>
            <person name="Jenkins J."/>
            <person name="Grimwood J."/>
            <person name="Chapman J."/>
            <person name="Prochnik S."/>
            <person name="Shu S."/>
            <person name="Rokhsar D."/>
            <person name="Schmutz J."/>
            <person name="Weigel D."/>
            <person name="Wright S.I."/>
        </authorList>
    </citation>
    <scope>NUCLEOTIDE SEQUENCE [LARGE SCALE GENOMIC DNA]</scope>
    <source>
        <strain evidence="2">cv. Monte Gargano</strain>
    </source>
</reference>
<protein>
    <submittedName>
        <fullName evidence="1">Uncharacterized protein</fullName>
    </submittedName>
</protein>
<dbReference type="EMBL" id="KB870811">
    <property type="protein sequence ID" value="EOA17653.1"/>
    <property type="molecule type" value="Genomic_DNA"/>
</dbReference>
<gene>
    <name evidence="1" type="ORF">CARUB_v10006020mg</name>
</gene>
<evidence type="ECO:0000313" key="2">
    <source>
        <dbReference type="Proteomes" id="UP000029121"/>
    </source>
</evidence>
<organism evidence="1 2">
    <name type="scientific">Capsella rubella</name>
    <dbReference type="NCBI Taxonomy" id="81985"/>
    <lineage>
        <taxon>Eukaryota</taxon>
        <taxon>Viridiplantae</taxon>
        <taxon>Streptophyta</taxon>
        <taxon>Embryophyta</taxon>
        <taxon>Tracheophyta</taxon>
        <taxon>Spermatophyta</taxon>
        <taxon>Magnoliopsida</taxon>
        <taxon>eudicotyledons</taxon>
        <taxon>Gunneridae</taxon>
        <taxon>Pentapetalae</taxon>
        <taxon>rosids</taxon>
        <taxon>malvids</taxon>
        <taxon>Brassicales</taxon>
        <taxon>Brassicaceae</taxon>
        <taxon>Camelineae</taxon>
        <taxon>Capsella</taxon>
    </lineage>
</organism>
<dbReference type="PANTHER" id="PTHR33484:SF3">
    <property type="entry name" value="HYDROXYPROLINE-RICH GLYCOPROTEIN FAMILY PROTEIN"/>
    <property type="match status" value="1"/>
</dbReference>